<evidence type="ECO:0000313" key="3">
    <source>
        <dbReference type="Proteomes" id="UP000254134"/>
    </source>
</evidence>
<sequence>MDWNAHQTWAEAEHATRSTRPLADGEREDFHLAAVAGASWAAGLAALMRGAADEGAALLRRAAAEYRVSWEAAPPGSWGRPIAALRCRLLAGDVRGAAEDGRLTLEAGAASADGPIAAYATVLALLALGRDEEALAPARGLVGRDDFVEPVADALVALAAGDEPAYDRAVRQVLLSFEARDAFLEHTPVADTVLVLDALARSRGFATAPLTSPLLPAAG</sequence>
<proteinExistence type="predicted"/>
<dbReference type="RefSeq" id="WP_114794662.1">
    <property type="nucleotide sequence ID" value="NZ_QQZY01000001.1"/>
</dbReference>
<organism evidence="2 3">
    <name type="scientific">Gaiella occulta</name>
    <dbReference type="NCBI Taxonomy" id="1002870"/>
    <lineage>
        <taxon>Bacteria</taxon>
        <taxon>Bacillati</taxon>
        <taxon>Actinomycetota</taxon>
        <taxon>Thermoleophilia</taxon>
        <taxon>Gaiellales</taxon>
        <taxon>Gaiellaceae</taxon>
        <taxon>Gaiella</taxon>
    </lineage>
</organism>
<protein>
    <submittedName>
        <fullName evidence="2">Uncharacterized protein</fullName>
    </submittedName>
</protein>
<reference evidence="3" key="2">
    <citation type="journal article" date="2019" name="MicrobiologyOpen">
        <title>High-quality draft genome sequence of Gaiella occulta isolated from a 150 meter deep mineral water borehole and comparison with the genome sequences of other deep-branching lineages of the phylum Actinobacteria.</title>
        <authorList>
            <person name="Severino R."/>
            <person name="Froufe H.J.C."/>
            <person name="Barroso C."/>
            <person name="Albuquerque L."/>
            <person name="Lobo-da-Cunha A."/>
            <person name="da Costa M.S."/>
            <person name="Egas C."/>
        </authorList>
    </citation>
    <scope>NUCLEOTIDE SEQUENCE [LARGE SCALE GENOMIC DNA]</scope>
    <source>
        <strain evidence="3">F2-233</strain>
    </source>
</reference>
<evidence type="ECO:0000313" key="2">
    <source>
        <dbReference type="EMBL" id="RDI75772.1"/>
    </source>
</evidence>
<dbReference type="AlphaFoldDB" id="A0A7M2Z1T4"/>
<gene>
    <name evidence="2" type="ORF">Gocc_0191</name>
</gene>
<name>A0A7M2Z1T4_9ACTN</name>
<reference evidence="2 3" key="1">
    <citation type="submission" date="2018-07" db="EMBL/GenBank/DDBJ databases">
        <title>High-quality-draft genome sequence of Gaiella occulta.</title>
        <authorList>
            <person name="Severino R."/>
            <person name="Froufe H.J.C."/>
            <person name="Rainey F.A."/>
            <person name="Barroso C."/>
            <person name="Albuquerque L."/>
            <person name="Lobo-Da-Cunha A."/>
            <person name="Da Costa M.S."/>
            <person name="Egas C."/>
        </authorList>
    </citation>
    <scope>NUCLEOTIDE SEQUENCE [LARGE SCALE GENOMIC DNA]</scope>
    <source>
        <strain evidence="2 3">F2-233</strain>
    </source>
</reference>
<accession>A0A7M2Z1T4</accession>
<feature type="region of interest" description="Disordered" evidence="1">
    <location>
        <begin position="1"/>
        <end position="23"/>
    </location>
</feature>
<keyword evidence="3" id="KW-1185">Reference proteome</keyword>
<evidence type="ECO:0000256" key="1">
    <source>
        <dbReference type="SAM" id="MobiDB-lite"/>
    </source>
</evidence>
<dbReference type="EMBL" id="QQZY01000001">
    <property type="protein sequence ID" value="RDI75772.1"/>
    <property type="molecule type" value="Genomic_DNA"/>
</dbReference>
<comment type="caution">
    <text evidence="2">The sequence shown here is derived from an EMBL/GenBank/DDBJ whole genome shotgun (WGS) entry which is preliminary data.</text>
</comment>
<dbReference type="Proteomes" id="UP000254134">
    <property type="component" value="Unassembled WGS sequence"/>
</dbReference>